<evidence type="ECO:0000313" key="2">
    <source>
        <dbReference type="EMBL" id="WZB40825.1"/>
    </source>
</evidence>
<dbReference type="EMBL" id="OR935938">
    <property type="protein sequence ID" value="WZB40825.1"/>
    <property type="molecule type" value="Genomic_DNA"/>
</dbReference>
<protein>
    <submittedName>
        <fullName evidence="2">ATP synthase F0 subunit 8</fullName>
    </submittedName>
</protein>
<proteinExistence type="predicted"/>
<organism evidence="2">
    <name type="scientific">Prionospio sp. 2 MH-2023</name>
    <dbReference type="NCBI Taxonomy" id="3059270"/>
    <lineage>
        <taxon>Eukaryota</taxon>
        <taxon>Metazoa</taxon>
        <taxon>Spiralia</taxon>
        <taxon>Lophotrochozoa</taxon>
        <taxon>Annelida</taxon>
        <taxon>Polychaeta</taxon>
        <taxon>Sedentaria</taxon>
        <taxon>Canalipalpata</taxon>
        <taxon>Spionida</taxon>
        <taxon>Spionidae</taxon>
        <taxon>Prionospio</taxon>
    </lineage>
</organism>
<keyword evidence="2" id="KW-0496">Mitochondrion</keyword>
<accession>A0AAU6QHC2</accession>
<feature type="transmembrane region" description="Helical" evidence="1">
    <location>
        <begin position="7"/>
        <end position="31"/>
    </location>
</feature>
<keyword evidence="1" id="KW-1133">Transmembrane helix</keyword>
<geneLocation type="mitochondrion" evidence="2"/>
<reference evidence="2" key="1">
    <citation type="submission" date="2023-11" db="EMBL/GenBank/DDBJ databases">
        <title>Species delimitation and phylogenetic relationships of the Prionospio complex (Annelida, Spionidae) in the Northeast Atlantic.</title>
        <authorList>
            <person name="Hektoen M.M."/>
            <person name="Bakken T."/>
            <person name="Radashevsky V.I."/>
            <person name="Ekrem T."/>
            <person name="Dunshea G."/>
        </authorList>
    </citation>
    <scope>NUCLEOTIDE SEQUENCE</scope>
    <source>
        <strain evidence="2">VIR23607</strain>
    </source>
</reference>
<keyword evidence="1" id="KW-0472">Membrane</keyword>
<evidence type="ECO:0000256" key="1">
    <source>
        <dbReference type="SAM" id="Phobius"/>
    </source>
</evidence>
<keyword evidence="1" id="KW-0812">Transmembrane</keyword>
<dbReference type="AlphaFoldDB" id="A0AAU6QHC2"/>
<gene>
    <name evidence="2" type="primary">ATP8</name>
</gene>
<name>A0AAU6QHC2_9ANNE</name>
<sequence length="53" mass="6161">MPHLAPLTWALAPLIFWFLLLTISASLWWSFTPSFPSCQTTSNQSSFSNWDWK</sequence>